<gene>
    <name evidence="3" type="ORF">PXH68_04695</name>
</gene>
<proteinExistence type="predicted"/>
<organism evidence="3 4">
    <name type="scientific">Streptococcus suivaginalis</name>
    <dbReference type="NCBI Taxonomy" id="3028082"/>
    <lineage>
        <taxon>Bacteria</taxon>
        <taxon>Bacillati</taxon>
        <taxon>Bacillota</taxon>
        <taxon>Bacilli</taxon>
        <taxon>Lactobacillales</taxon>
        <taxon>Streptococcaceae</taxon>
        <taxon>Streptococcus</taxon>
    </lineage>
</organism>
<keyword evidence="1" id="KW-1133">Transmembrane helix</keyword>
<reference evidence="3 4" key="1">
    <citation type="submission" date="2023-02" db="EMBL/GenBank/DDBJ databases">
        <title>Streptococcus sp. Genome Sequencing and Assembly.</title>
        <authorList>
            <person name="Shore S.M."/>
            <person name="Nicholson T.L."/>
        </authorList>
    </citation>
    <scope>NUCLEOTIDE SEQUENCE [LARGE SCALE GENOMIC DNA]</scope>
    <source>
        <strain evidence="3 4">29896</strain>
    </source>
</reference>
<dbReference type="SMART" id="SM00894">
    <property type="entry name" value="Excalibur"/>
    <property type="match status" value="1"/>
</dbReference>
<keyword evidence="1" id="KW-0472">Membrane</keyword>
<dbReference type="Proteomes" id="UP001304088">
    <property type="component" value="Chromosome"/>
</dbReference>
<feature type="domain" description="Excalibur calcium-binding" evidence="2">
    <location>
        <begin position="398"/>
        <end position="434"/>
    </location>
</feature>
<evidence type="ECO:0000313" key="4">
    <source>
        <dbReference type="Proteomes" id="UP001304088"/>
    </source>
</evidence>
<protein>
    <submittedName>
        <fullName evidence="3">Excalibur calcium-binding domain-containing protein</fullName>
    </submittedName>
</protein>
<name>A0AA96VN12_9STRE</name>
<accession>A0AA96VN12</accession>
<evidence type="ECO:0000313" key="3">
    <source>
        <dbReference type="EMBL" id="WNY48014.1"/>
    </source>
</evidence>
<dbReference type="InterPro" id="IPR008613">
    <property type="entry name" value="Excalibur_Ca-bd_domain"/>
</dbReference>
<keyword evidence="1" id="KW-0812">Transmembrane</keyword>
<dbReference type="AlphaFoldDB" id="A0AA96VN12"/>
<dbReference type="KEGG" id="ssuv:PXH68_04695"/>
<dbReference type="RefSeq" id="WP_248028877.1">
    <property type="nucleotide sequence ID" value="NZ_CP118733.1"/>
</dbReference>
<keyword evidence="4" id="KW-1185">Reference proteome</keyword>
<dbReference type="EMBL" id="CP118733">
    <property type="protein sequence ID" value="WNY48014.1"/>
    <property type="molecule type" value="Genomic_DNA"/>
</dbReference>
<evidence type="ECO:0000259" key="2">
    <source>
        <dbReference type="SMART" id="SM00894"/>
    </source>
</evidence>
<dbReference type="Pfam" id="PF05901">
    <property type="entry name" value="Excalibur"/>
    <property type="match status" value="1"/>
</dbReference>
<sequence length="434" mass="48619">MEQEFRYTQKKSLLKKVVNKKTGLGIGAVAVTAMAGNAFFFAELPKRDLVYGQQIESAIQLYEDAGFTNIQKIEMPDLEYGQYFESEVVDRVVSEDTIWQEGTVFKSTPITIFYHVAKGDAKEIAISFDKKVQQIERTFKNEGFTDLELEAILLPKNGNEEKTDVVESITIGNYTYNSDYFYSSSLPVFIRYYDVSEDNKVVPKTLQLKQQKKEAEKILKDAGFNNLQFEGVEEKDLSKNGQILSITLDGIDYDFENQTELVLKNNSLVKLRFSDSSSFAKLPTIAPATKSSDVKKQLEEAGFTKIQLEKEETADISRHDTLSSITIDGQVQSDTTETVFKKESKVTIRYYSAEKAIAEEARKKEEARLAEEAKQAAVVSQQASQIQQFAQAPSQSVYYKNCTAARNAGAAPVRIGDPGYAPHLDRDGDGIGCE</sequence>
<feature type="transmembrane region" description="Helical" evidence="1">
    <location>
        <begin position="21"/>
        <end position="42"/>
    </location>
</feature>
<evidence type="ECO:0000256" key="1">
    <source>
        <dbReference type="SAM" id="Phobius"/>
    </source>
</evidence>